<dbReference type="Pfam" id="PF00733">
    <property type="entry name" value="Asn_synthase"/>
    <property type="match status" value="1"/>
</dbReference>
<dbReference type="GO" id="GO:0005829">
    <property type="term" value="C:cytosol"/>
    <property type="evidence" value="ECO:0007669"/>
    <property type="project" value="TreeGrafter"/>
</dbReference>
<feature type="site" description="Important for beta-aspartyl-AMP intermediate formation" evidence="10">
    <location>
        <position position="377"/>
    </location>
</feature>
<evidence type="ECO:0000313" key="13">
    <source>
        <dbReference type="Proteomes" id="UP000317171"/>
    </source>
</evidence>
<dbReference type="InterPro" id="IPR033738">
    <property type="entry name" value="AsnB_N"/>
</dbReference>
<dbReference type="AlphaFoldDB" id="A0A517RL30"/>
<evidence type="ECO:0000256" key="8">
    <source>
        <dbReference type="PIRSR" id="PIRSR001589-1"/>
    </source>
</evidence>
<dbReference type="SUPFAM" id="SSF56235">
    <property type="entry name" value="N-terminal nucleophile aminohydrolases (Ntn hydrolases)"/>
    <property type="match status" value="1"/>
</dbReference>
<dbReference type="InterPro" id="IPR017932">
    <property type="entry name" value="GATase_2_dom"/>
</dbReference>
<dbReference type="NCBIfam" id="TIGR01536">
    <property type="entry name" value="asn_synth_AEB"/>
    <property type="match status" value="1"/>
</dbReference>
<evidence type="ECO:0000256" key="5">
    <source>
        <dbReference type="ARBA" id="ARBA00022840"/>
    </source>
</evidence>
<evidence type="ECO:0000256" key="3">
    <source>
        <dbReference type="ARBA" id="ARBA00012737"/>
    </source>
</evidence>
<gene>
    <name evidence="12" type="primary">asnO</name>
    <name evidence="12" type="ORF">Pan241w_47090</name>
</gene>
<evidence type="ECO:0000259" key="11">
    <source>
        <dbReference type="PROSITE" id="PS51278"/>
    </source>
</evidence>
<dbReference type="SUPFAM" id="SSF52402">
    <property type="entry name" value="Adenine nucleotide alpha hydrolases-like"/>
    <property type="match status" value="1"/>
</dbReference>
<dbReference type="InterPro" id="IPR014729">
    <property type="entry name" value="Rossmann-like_a/b/a_fold"/>
</dbReference>
<keyword evidence="8" id="KW-0061">Asparagine biosynthesis</keyword>
<feature type="domain" description="Glutamine amidotransferase type-2" evidence="11">
    <location>
        <begin position="15"/>
        <end position="225"/>
    </location>
</feature>
<evidence type="ECO:0000256" key="6">
    <source>
        <dbReference type="ARBA" id="ARBA00022962"/>
    </source>
</evidence>
<keyword evidence="6 8" id="KW-0315">Glutamine amidotransferase</keyword>
<reference evidence="12 13" key="1">
    <citation type="submission" date="2019-02" db="EMBL/GenBank/DDBJ databases">
        <title>Deep-cultivation of Planctomycetes and their phenomic and genomic characterization uncovers novel biology.</title>
        <authorList>
            <person name="Wiegand S."/>
            <person name="Jogler M."/>
            <person name="Boedeker C."/>
            <person name="Pinto D."/>
            <person name="Vollmers J."/>
            <person name="Rivas-Marin E."/>
            <person name="Kohn T."/>
            <person name="Peeters S.H."/>
            <person name="Heuer A."/>
            <person name="Rast P."/>
            <person name="Oberbeckmann S."/>
            <person name="Bunk B."/>
            <person name="Jeske O."/>
            <person name="Meyerdierks A."/>
            <person name="Storesund J.E."/>
            <person name="Kallscheuer N."/>
            <person name="Luecker S."/>
            <person name="Lage O.M."/>
            <person name="Pohl T."/>
            <person name="Merkel B.J."/>
            <person name="Hornburger P."/>
            <person name="Mueller R.-W."/>
            <person name="Bruemmer F."/>
            <person name="Labrenz M."/>
            <person name="Spormann A.M."/>
            <person name="Op den Camp H."/>
            <person name="Overmann J."/>
            <person name="Amann R."/>
            <person name="Jetten M.S.M."/>
            <person name="Mascher T."/>
            <person name="Medema M.H."/>
            <person name="Devos D.P."/>
            <person name="Kaster A.-K."/>
            <person name="Ovreas L."/>
            <person name="Rohde M."/>
            <person name="Galperin M.Y."/>
            <person name="Jogler C."/>
        </authorList>
    </citation>
    <scope>NUCLEOTIDE SEQUENCE [LARGE SCALE GENOMIC DNA]</scope>
    <source>
        <strain evidence="12 13">Pan241w</strain>
    </source>
</reference>
<dbReference type="EMBL" id="CP036269">
    <property type="protein sequence ID" value="QDT44596.1"/>
    <property type="molecule type" value="Genomic_DNA"/>
</dbReference>
<evidence type="ECO:0000256" key="1">
    <source>
        <dbReference type="ARBA" id="ARBA00005187"/>
    </source>
</evidence>
<sequence>MGKVCLHLRIGFIMCGIAGIIQSVRQPVQQAELQSMIETLNHRGPDASGVSAMGSVGFAHSRLSIVDLAGGLQPMQSADGMLTVTFNGEIYNHIELRALLSSKGYQFRTHSDTEVILHMYAEYGPECVQQFNGQWAFAIYDQKQQQVFLSRDRMGIRPLVYTQTPGRFLFASEVKALFALSDVERKVDLTAMNQLFTFWSPLPPRTFFEGVSELPPAHSMIVKNGQIKIWQYWNLDYSPNEEHRTLDDWAEELRALLINATQLRLRADVSVGAYLSGGLDSSVTAAIIRNFTNAPLNTFSVNFNDKDYDESQFQQEMIQELGTDHQTVCCSYEDIGRIFPTVIQHTEKPVLRTAPAPMYLLSRLVRENQFKVVMTGEGADEVLGGYDIFKETKIRRFWSRQPDSKIRPLLLKRLYPYMKNLQAQSPAYLKAFFKIREDEINSPFFSHLPRWDLTAKLKTFFSDDIKQELLNQDPLADFSDQLPERFSKWPSFCQAQYLESINLMPGYILSSQGDRMAMGNSIEGRFPFLDYRVVEFAARIPVRYKMNGLNEKFLLKYAMRDLIPDSIRKRPKQPYRAPDAHSFVNTDKQKARFEYVERLLSPEKLKENGLFQPTAVQRLVKKIEQGRAIGTRDNMALVGILSTQLLVEQMIQTQPATHENKRTESAALQT</sequence>
<dbReference type="InterPro" id="IPR001962">
    <property type="entry name" value="Asn_synthase"/>
</dbReference>
<name>A0A517RL30_9PLAN</name>
<evidence type="ECO:0000256" key="4">
    <source>
        <dbReference type="ARBA" id="ARBA00022741"/>
    </source>
</evidence>
<keyword evidence="12" id="KW-0436">Ligase</keyword>
<evidence type="ECO:0000313" key="12">
    <source>
        <dbReference type="EMBL" id="QDT44596.1"/>
    </source>
</evidence>
<dbReference type="CDD" id="cd00712">
    <property type="entry name" value="AsnB"/>
    <property type="match status" value="1"/>
</dbReference>
<keyword evidence="5 9" id="KW-0067">ATP-binding</keyword>
<comment type="pathway">
    <text evidence="1">Amino-acid biosynthesis; L-asparagine biosynthesis; L-asparagine from L-aspartate (L-Gln route): step 1/1.</text>
</comment>
<dbReference type="GO" id="GO:0006529">
    <property type="term" value="P:asparagine biosynthetic process"/>
    <property type="evidence" value="ECO:0007669"/>
    <property type="project" value="UniProtKB-KW"/>
</dbReference>
<proteinExistence type="inferred from homology"/>
<evidence type="ECO:0000256" key="7">
    <source>
        <dbReference type="ARBA" id="ARBA00048741"/>
    </source>
</evidence>
<dbReference type="GO" id="GO:0004066">
    <property type="term" value="F:asparagine synthase (glutamine-hydrolyzing) activity"/>
    <property type="evidence" value="ECO:0007669"/>
    <property type="project" value="UniProtKB-EC"/>
</dbReference>
<organism evidence="12 13">
    <name type="scientific">Gimesia alba</name>
    <dbReference type="NCBI Taxonomy" id="2527973"/>
    <lineage>
        <taxon>Bacteria</taxon>
        <taxon>Pseudomonadati</taxon>
        <taxon>Planctomycetota</taxon>
        <taxon>Planctomycetia</taxon>
        <taxon>Planctomycetales</taxon>
        <taxon>Planctomycetaceae</taxon>
        <taxon>Gimesia</taxon>
    </lineage>
</organism>
<dbReference type="CDD" id="cd01991">
    <property type="entry name" value="Asn_synthase_B_C"/>
    <property type="match status" value="1"/>
</dbReference>
<protein>
    <recommendedName>
        <fullName evidence="3">asparagine synthase (glutamine-hydrolyzing)</fullName>
        <ecNumber evidence="3">6.3.5.4</ecNumber>
    </recommendedName>
</protein>
<dbReference type="Proteomes" id="UP000317171">
    <property type="component" value="Chromosome"/>
</dbReference>
<feature type="binding site" evidence="9">
    <location>
        <position position="112"/>
    </location>
    <ligand>
        <name>L-glutamine</name>
        <dbReference type="ChEBI" id="CHEBI:58359"/>
    </ligand>
</feature>
<dbReference type="PANTHER" id="PTHR43284">
    <property type="entry name" value="ASPARAGINE SYNTHETASE (GLUTAMINE-HYDROLYZING)"/>
    <property type="match status" value="1"/>
</dbReference>
<dbReference type="EC" id="6.3.5.4" evidence="3"/>
<keyword evidence="4 9" id="KW-0547">Nucleotide-binding</keyword>
<dbReference type="KEGG" id="gaz:Pan241w_47090"/>
<dbReference type="PIRSF" id="PIRSF001589">
    <property type="entry name" value="Asn_synthetase_glu-h"/>
    <property type="match status" value="1"/>
</dbReference>
<dbReference type="PROSITE" id="PS51278">
    <property type="entry name" value="GATASE_TYPE_2"/>
    <property type="match status" value="1"/>
</dbReference>
<dbReference type="GO" id="GO:0005524">
    <property type="term" value="F:ATP binding"/>
    <property type="evidence" value="ECO:0007669"/>
    <property type="project" value="UniProtKB-KW"/>
</dbReference>
<comment type="catalytic activity">
    <reaction evidence="7">
        <text>L-aspartate + L-glutamine + ATP + H2O = L-asparagine + L-glutamate + AMP + diphosphate + H(+)</text>
        <dbReference type="Rhea" id="RHEA:12228"/>
        <dbReference type="ChEBI" id="CHEBI:15377"/>
        <dbReference type="ChEBI" id="CHEBI:15378"/>
        <dbReference type="ChEBI" id="CHEBI:29985"/>
        <dbReference type="ChEBI" id="CHEBI:29991"/>
        <dbReference type="ChEBI" id="CHEBI:30616"/>
        <dbReference type="ChEBI" id="CHEBI:33019"/>
        <dbReference type="ChEBI" id="CHEBI:58048"/>
        <dbReference type="ChEBI" id="CHEBI:58359"/>
        <dbReference type="ChEBI" id="CHEBI:456215"/>
        <dbReference type="EC" id="6.3.5.4"/>
    </reaction>
</comment>
<dbReference type="InterPro" id="IPR051786">
    <property type="entry name" value="ASN_synthetase/amidase"/>
</dbReference>
<feature type="binding site" evidence="9">
    <location>
        <position position="301"/>
    </location>
    <ligand>
        <name>ATP</name>
        <dbReference type="ChEBI" id="CHEBI:30616"/>
    </ligand>
</feature>
<dbReference type="Pfam" id="PF13537">
    <property type="entry name" value="GATase_7"/>
    <property type="match status" value="1"/>
</dbReference>
<dbReference type="InterPro" id="IPR029055">
    <property type="entry name" value="Ntn_hydrolases_N"/>
</dbReference>
<dbReference type="InterPro" id="IPR006426">
    <property type="entry name" value="Asn_synth_AEB"/>
</dbReference>
<feature type="active site" description="For GATase activity" evidence="8">
    <location>
        <position position="15"/>
    </location>
</feature>
<accession>A0A517RL30</accession>
<evidence type="ECO:0000256" key="9">
    <source>
        <dbReference type="PIRSR" id="PIRSR001589-2"/>
    </source>
</evidence>
<keyword evidence="13" id="KW-1185">Reference proteome</keyword>
<evidence type="ECO:0000256" key="10">
    <source>
        <dbReference type="PIRSR" id="PIRSR001589-3"/>
    </source>
</evidence>
<dbReference type="Gene3D" id="3.60.20.10">
    <property type="entry name" value="Glutamine Phosphoribosylpyrophosphate, subunit 1, domain 1"/>
    <property type="match status" value="1"/>
</dbReference>
<evidence type="ECO:0000256" key="2">
    <source>
        <dbReference type="ARBA" id="ARBA00005752"/>
    </source>
</evidence>
<comment type="similarity">
    <text evidence="2">Belongs to the asparagine synthetase family.</text>
</comment>
<keyword evidence="8" id="KW-0028">Amino-acid biosynthesis</keyword>
<dbReference type="Gene3D" id="3.40.50.620">
    <property type="entry name" value="HUPs"/>
    <property type="match status" value="1"/>
</dbReference>
<dbReference type="PANTHER" id="PTHR43284:SF1">
    <property type="entry name" value="ASPARAGINE SYNTHETASE"/>
    <property type="match status" value="1"/>
</dbReference>